<organism evidence="1 2">
    <name type="scientific">Inconstantimicrobium porci</name>
    <dbReference type="NCBI Taxonomy" id="2652291"/>
    <lineage>
        <taxon>Bacteria</taxon>
        <taxon>Bacillati</taxon>
        <taxon>Bacillota</taxon>
        <taxon>Clostridia</taxon>
        <taxon>Eubacteriales</taxon>
        <taxon>Clostridiaceae</taxon>
        <taxon>Inconstantimicrobium</taxon>
    </lineage>
</organism>
<proteinExistence type="predicted"/>
<dbReference type="EMBL" id="VULX01000003">
    <property type="protein sequence ID" value="MSR90621.1"/>
    <property type="molecule type" value="Genomic_DNA"/>
</dbReference>
<name>A0A7X2MWZ8_9CLOT</name>
<dbReference type="Proteomes" id="UP000460287">
    <property type="component" value="Unassembled WGS sequence"/>
</dbReference>
<evidence type="ECO:0000313" key="2">
    <source>
        <dbReference type="Proteomes" id="UP000460287"/>
    </source>
</evidence>
<dbReference type="InterPro" id="IPR024210">
    <property type="entry name" value="DUF3785"/>
</dbReference>
<gene>
    <name evidence="1" type="ORF">FYJ33_04125</name>
</gene>
<comment type="caution">
    <text evidence="1">The sequence shown here is derived from an EMBL/GenBank/DDBJ whole genome shotgun (WGS) entry which is preliminary data.</text>
</comment>
<keyword evidence="2" id="KW-1185">Reference proteome</keyword>
<reference evidence="1 2" key="1">
    <citation type="submission" date="2019-08" db="EMBL/GenBank/DDBJ databases">
        <title>In-depth cultivation of the pig gut microbiome towards novel bacterial diversity and tailored functional studies.</title>
        <authorList>
            <person name="Wylensek D."/>
            <person name="Hitch T.C.A."/>
            <person name="Clavel T."/>
        </authorList>
    </citation>
    <scope>NUCLEOTIDE SEQUENCE [LARGE SCALE GENOMIC DNA]</scope>
    <source>
        <strain evidence="1 2">WCA-383-APC-5B</strain>
    </source>
</reference>
<dbReference type="Pfam" id="PF12653">
    <property type="entry name" value="DUF3785"/>
    <property type="match status" value="1"/>
</dbReference>
<protein>
    <submittedName>
        <fullName evidence="1">DUF3785 domain-containing protein</fullName>
    </submittedName>
</protein>
<sequence length="137" mass="16396">MYKFVYEDKEYELNEENFRYLLQDDEKEINNISLDTICNILNDSDCVKFEREFYSEKCDLCGYSDEVHKKSYPFLEYHFFLFTKNGEIVTSSISKDYEMNSYGRLEKLGKVDNSFLVSIIMCVNCCKFDIEIEQCEM</sequence>
<accession>A0A7X2MWZ8</accession>
<dbReference type="AlphaFoldDB" id="A0A7X2MWZ8"/>
<dbReference type="RefSeq" id="WP_154530502.1">
    <property type="nucleotide sequence ID" value="NZ_JAQXTV010000230.1"/>
</dbReference>
<evidence type="ECO:0000313" key="1">
    <source>
        <dbReference type="EMBL" id="MSR90621.1"/>
    </source>
</evidence>